<gene>
    <name evidence="2" type="ORF">NBR_LOCUS2117</name>
</gene>
<feature type="transmembrane region" description="Helical" evidence="1">
    <location>
        <begin position="34"/>
        <end position="52"/>
    </location>
</feature>
<dbReference type="EMBL" id="UYSL01002190">
    <property type="protein sequence ID" value="VDL65706.1"/>
    <property type="molecule type" value="Genomic_DNA"/>
</dbReference>
<proteinExistence type="predicted"/>
<evidence type="ECO:0000313" key="3">
    <source>
        <dbReference type="Proteomes" id="UP000271162"/>
    </source>
</evidence>
<keyword evidence="1" id="KW-0472">Membrane</keyword>
<organism evidence="4">
    <name type="scientific">Nippostrongylus brasiliensis</name>
    <name type="common">Rat hookworm</name>
    <dbReference type="NCBI Taxonomy" id="27835"/>
    <lineage>
        <taxon>Eukaryota</taxon>
        <taxon>Metazoa</taxon>
        <taxon>Ecdysozoa</taxon>
        <taxon>Nematoda</taxon>
        <taxon>Chromadorea</taxon>
        <taxon>Rhabditida</taxon>
        <taxon>Rhabditina</taxon>
        <taxon>Rhabditomorpha</taxon>
        <taxon>Strongyloidea</taxon>
        <taxon>Heligmosomidae</taxon>
        <taxon>Nippostrongylus</taxon>
    </lineage>
</organism>
<keyword evidence="1" id="KW-1133">Transmembrane helix</keyword>
<protein>
    <submittedName>
        <fullName evidence="2 4">Uncharacterized protein</fullName>
    </submittedName>
</protein>
<reference evidence="2 3" key="2">
    <citation type="submission" date="2018-11" db="EMBL/GenBank/DDBJ databases">
        <authorList>
            <consortium name="Pathogen Informatics"/>
        </authorList>
    </citation>
    <scope>NUCLEOTIDE SEQUENCE [LARGE SCALE GENOMIC DNA]</scope>
</reference>
<evidence type="ECO:0000256" key="1">
    <source>
        <dbReference type="SAM" id="Phobius"/>
    </source>
</evidence>
<dbReference type="Proteomes" id="UP000271162">
    <property type="component" value="Unassembled WGS sequence"/>
</dbReference>
<name>A0A0N4XHW4_NIPBR</name>
<keyword evidence="3" id="KW-1185">Reference proteome</keyword>
<sequence>MSRVVDYSNPPAPEKKTKINSCREAMFGERARKWAFIFIVAFLACLTIKDVVDLECAFFLMELHKNDWEVVGGGRVKVDR</sequence>
<accession>A0A0N4XHW4</accession>
<dbReference type="AlphaFoldDB" id="A0A0N4XHW4"/>
<reference evidence="4" key="1">
    <citation type="submission" date="2017-02" db="UniProtKB">
        <authorList>
            <consortium name="WormBaseParasite"/>
        </authorList>
    </citation>
    <scope>IDENTIFICATION</scope>
</reference>
<evidence type="ECO:0000313" key="2">
    <source>
        <dbReference type="EMBL" id="VDL65706.1"/>
    </source>
</evidence>
<dbReference type="WBParaSite" id="NBR_0000211601-mRNA-1">
    <property type="protein sequence ID" value="NBR_0000211601-mRNA-1"/>
    <property type="gene ID" value="NBR_0000211601"/>
</dbReference>
<evidence type="ECO:0000313" key="4">
    <source>
        <dbReference type="WBParaSite" id="NBR_0000211601-mRNA-1"/>
    </source>
</evidence>
<keyword evidence="1" id="KW-0812">Transmembrane</keyword>